<organism evidence="2 3">
    <name type="scientific">Granulicatella seriolae</name>
    <dbReference type="NCBI Taxonomy" id="2967226"/>
    <lineage>
        <taxon>Bacteria</taxon>
        <taxon>Bacillati</taxon>
        <taxon>Bacillota</taxon>
        <taxon>Bacilli</taxon>
        <taxon>Lactobacillales</taxon>
        <taxon>Carnobacteriaceae</taxon>
        <taxon>Granulicatella</taxon>
    </lineage>
</organism>
<dbReference type="Proteomes" id="UP001059480">
    <property type="component" value="Unassembled WGS sequence"/>
</dbReference>
<dbReference type="Gene3D" id="3.30.1330.40">
    <property type="entry name" value="RutC-like"/>
    <property type="match status" value="1"/>
</dbReference>
<dbReference type="GO" id="GO:0016787">
    <property type="term" value="F:hydrolase activity"/>
    <property type="evidence" value="ECO:0007669"/>
    <property type="project" value="UniProtKB-KW"/>
</dbReference>
<evidence type="ECO:0000313" key="2">
    <source>
        <dbReference type="EMBL" id="MCQ9210502.1"/>
    </source>
</evidence>
<dbReference type="EMBL" id="JANHNZ010000008">
    <property type="protein sequence ID" value="MCQ9210502.1"/>
    <property type="molecule type" value="Genomic_DNA"/>
</dbReference>
<evidence type="ECO:0000256" key="1">
    <source>
        <dbReference type="ARBA" id="ARBA00010552"/>
    </source>
</evidence>
<dbReference type="InterPro" id="IPR035959">
    <property type="entry name" value="RutC-like_sf"/>
</dbReference>
<dbReference type="InterPro" id="IPR006175">
    <property type="entry name" value="YjgF/YER057c/UK114"/>
</dbReference>
<sequence>MKRLDSAKAPQAVGPYSQALVTGDLVFLSGQVGIDRQTGQLQNGLEEQTHQVFRNISYVLEEEGLTLKDVVKTLVLLSDIQDYATVNGIYAQYFEEPYPARSAFAVAALPLGAKVEIEVVARIAR</sequence>
<dbReference type="Pfam" id="PF01042">
    <property type="entry name" value="Ribonuc_L-PSP"/>
    <property type="match status" value="1"/>
</dbReference>
<accession>A0ABT1WPQ0</accession>
<evidence type="ECO:0000313" key="3">
    <source>
        <dbReference type="Proteomes" id="UP001059480"/>
    </source>
</evidence>
<protein>
    <submittedName>
        <fullName evidence="2">Rid family detoxifying hydrolase</fullName>
    </submittedName>
</protein>
<reference evidence="2" key="1">
    <citation type="submission" date="2022-07" db="EMBL/GenBank/DDBJ databases">
        <authorList>
            <person name="Jung M.-Y."/>
            <person name="Lee M."/>
        </authorList>
    </citation>
    <scope>NUCLEOTIDE SEQUENCE</scope>
    <source>
        <strain evidence="2">S8</strain>
    </source>
</reference>
<proteinExistence type="inferred from homology"/>
<dbReference type="InterPro" id="IPR006056">
    <property type="entry name" value="RidA"/>
</dbReference>
<dbReference type="InterPro" id="IPR019897">
    <property type="entry name" value="RidA_CS"/>
</dbReference>
<name>A0ABT1WPQ0_9LACT</name>
<reference evidence="2" key="3">
    <citation type="journal article" date="2023" name="Microbiol. Resour. Announc.">
        <title>Draft Genome Sequence of Granulicatella sp. Strain S8, Isolated from a Marine Fish, Seriola quinqueradiata.</title>
        <authorList>
            <person name="Lee M."/>
            <person name="Farooq A."/>
            <person name="Jeong J.B."/>
            <person name="Jung M.Y."/>
        </authorList>
    </citation>
    <scope>NUCLEOTIDE SEQUENCE</scope>
    <source>
        <strain evidence="2">S8</strain>
    </source>
</reference>
<dbReference type="CDD" id="cd00448">
    <property type="entry name" value="YjgF_YER057c_UK114_family"/>
    <property type="match status" value="1"/>
</dbReference>
<dbReference type="PANTHER" id="PTHR11803">
    <property type="entry name" value="2-IMINOBUTANOATE/2-IMINOPROPANOATE DEAMINASE RIDA"/>
    <property type="match status" value="1"/>
</dbReference>
<gene>
    <name evidence="2" type="ORF">NPA36_08050</name>
</gene>
<dbReference type="NCBIfam" id="TIGR00004">
    <property type="entry name" value="Rid family detoxifying hydrolase"/>
    <property type="match status" value="1"/>
</dbReference>
<dbReference type="SUPFAM" id="SSF55298">
    <property type="entry name" value="YjgF-like"/>
    <property type="match status" value="1"/>
</dbReference>
<keyword evidence="3" id="KW-1185">Reference proteome</keyword>
<dbReference type="RefSeq" id="WP_256945610.1">
    <property type="nucleotide sequence ID" value="NZ_JANHNZ010000008.1"/>
</dbReference>
<comment type="caution">
    <text evidence="2">The sequence shown here is derived from an EMBL/GenBank/DDBJ whole genome shotgun (WGS) entry which is preliminary data.</text>
</comment>
<dbReference type="PANTHER" id="PTHR11803:SF58">
    <property type="entry name" value="PROTEIN HMF1-RELATED"/>
    <property type="match status" value="1"/>
</dbReference>
<comment type="similarity">
    <text evidence="1">Belongs to the RutC family.</text>
</comment>
<dbReference type="PROSITE" id="PS01094">
    <property type="entry name" value="UPF0076"/>
    <property type="match status" value="1"/>
</dbReference>
<keyword evidence="2" id="KW-0378">Hydrolase</keyword>
<reference evidence="2" key="2">
    <citation type="journal article" date="2023" name="Curr. Microbiol.">
        <title>Granulicatella seriolae sp. nov., a Novel Facultative Anaerobe Isolated from Yellowtail Marine Fish.</title>
        <authorList>
            <person name="Lee M."/>
            <person name="Choi Y.J."/>
            <person name="Farooq A."/>
            <person name="Jeong J.B."/>
            <person name="Jung M.Y."/>
        </authorList>
    </citation>
    <scope>NUCLEOTIDE SEQUENCE</scope>
    <source>
        <strain evidence="2">S8</strain>
    </source>
</reference>